<evidence type="ECO:0000256" key="2">
    <source>
        <dbReference type="ARBA" id="ARBA00004141"/>
    </source>
</evidence>
<keyword evidence="9" id="KW-0067">ATP-binding</keyword>
<dbReference type="InterPro" id="IPR004358">
    <property type="entry name" value="Sig_transdc_His_kin-like_C"/>
</dbReference>
<dbReference type="PANTHER" id="PTHR45569">
    <property type="entry name" value="SENSOR PROTEIN KDPD"/>
    <property type="match status" value="1"/>
</dbReference>
<proteinExistence type="predicted"/>
<gene>
    <name evidence="15" type="primary">kdpD_1</name>
    <name evidence="15" type="ORF">ERS852574_01015</name>
</gene>
<dbReference type="InterPro" id="IPR003594">
    <property type="entry name" value="HATPase_dom"/>
</dbReference>
<dbReference type="InterPro" id="IPR003661">
    <property type="entry name" value="HisK_dim/P_dom"/>
</dbReference>
<evidence type="ECO:0000256" key="1">
    <source>
        <dbReference type="ARBA" id="ARBA00000085"/>
    </source>
</evidence>
<dbReference type="Pfam" id="PF02518">
    <property type="entry name" value="HATPase_c"/>
    <property type="match status" value="1"/>
</dbReference>
<keyword evidence="6 13" id="KW-0812">Transmembrane</keyword>
<organism evidence="15 16">
    <name type="scientific">Coprococcus comes</name>
    <dbReference type="NCBI Taxonomy" id="410072"/>
    <lineage>
        <taxon>Bacteria</taxon>
        <taxon>Bacillati</taxon>
        <taxon>Bacillota</taxon>
        <taxon>Clostridia</taxon>
        <taxon>Lachnospirales</taxon>
        <taxon>Lachnospiraceae</taxon>
        <taxon>Coprococcus</taxon>
    </lineage>
</organism>
<evidence type="ECO:0000256" key="13">
    <source>
        <dbReference type="SAM" id="Phobius"/>
    </source>
</evidence>
<comment type="catalytic activity">
    <reaction evidence="1">
        <text>ATP + protein L-histidine = ADP + protein N-phospho-L-histidine.</text>
        <dbReference type="EC" id="2.7.13.3"/>
    </reaction>
</comment>
<reference evidence="15 16" key="1">
    <citation type="submission" date="2015-09" db="EMBL/GenBank/DDBJ databases">
        <authorList>
            <consortium name="Pathogen Informatics"/>
        </authorList>
    </citation>
    <scope>NUCLEOTIDE SEQUENCE [LARGE SCALE GENOMIC DNA]</scope>
    <source>
        <strain evidence="15 16">2789STDY5834962</strain>
    </source>
</reference>
<feature type="transmembrane region" description="Helical" evidence="13">
    <location>
        <begin position="9"/>
        <end position="29"/>
    </location>
</feature>
<accession>A0A173S1Z0</accession>
<dbReference type="SUPFAM" id="SSF47384">
    <property type="entry name" value="Homodimeric domain of signal transducing histidine kinase"/>
    <property type="match status" value="1"/>
</dbReference>
<dbReference type="Gene3D" id="3.30.565.10">
    <property type="entry name" value="Histidine kinase-like ATPase, C-terminal domain"/>
    <property type="match status" value="1"/>
</dbReference>
<dbReference type="AlphaFoldDB" id="A0A173S1Z0"/>
<dbReference type="RefSeq" id="WP_055156013.1">
    <property type="nucleotide sequence ID" value="NZ_CYXR01000006.1"/>
</dbReference>
<comment type="subcellular location">
    <subcellularLocation>
        <location evidence="2">Membrane</location>
        <topology evidence="2">Multi-pass membrane protein</topology>
    </subcellularLocation>
</comment>
<dbReference type="GO" id="GO:0000155">
    <property type="term" value="F:phosphorelay sensor kinase activity"/>
    <property type="evidence" value="ECO:0007669"/>
    <property type="project" value="InterPro"/>
</dbReference>
<evidence type="ECO:0000259" key="14">
    <source>
        <dbReference type="PROSITE" id="PS50109"/>
    </source>
</evidence>
<evidence type="ECO:0000256" key="4">
    <source>
        <dbReference type="ARBA" id="ARBA00022553"/>
    </source>
</evidence>
<dbReference type="InterPro" id="IPR036097">
    <property type="entry name" value="HisK_dim/P_sf"/>
</dbReference>
<evidence type="ECO:0000313" key="15">
    <source>
        <dbReference type="EMBL" id="CUM83769.1"/>
    </source>
</evidence>
<evidence type="ECO:0000256" key="3">
    <source>
        <dbReference type="ARBA" id="ARBA00012438"/>
    </source>
</evidence>
<keyword evidence="4" id="KW-0597">Phosphoprotein</keyword>
<dbReference type="PROSITE" id="PS50109">
    <property type="entry name" value="HIS_KIN"/>
    <property type="match status" value="1"/>
</dbReference>
<keyword evidence="11" id="KW-0902">Two-component regulatory system</keyword>
<sequence length="362" mass="40280">MNKLLHNNTLFTLTLLGIATALAFLFFSFVSENTANIALLYIIAQILIARYTNGYLHGLFSSIFSVICINFFFTYPFFRLNFTLSGYPVTFIGMLIITLLTTATTSRLKKQTEILAKQEKQVQIARQESLRANLLRAVSHDLRTPLTSIIGTTSSLLSDDSILSDAEKRELLENIENDSSWLLNMVENLLSVTRINDTVTHQVNKTPEIVEEVVAEAVQRLKKRFPSASIIVHVPTDYLLIPMDAILIEQVLINLLENALIHSGSSHSPELTVTDHPDHVTFCVKDFGHGLNPDVIPDIFSGICHNTGSVDSHKGMGIGLSICKTIIDAHNGYIEAKNHTNGALFLFTLPKEEEENIPCSQK</sequence>
<dbReference type="Pfam" id="PF00512">
    <property type="entry name" value="HisKA"/>
    <property type="match status" value="1"/>
</dbReference>
<keyword evidence="8" id="KW-0418">Kinase</keyword>
<evidence type="ECO:0000256" key="6">
    <source>
        <dbReference type="ARBA" id="ARBA00022692"/>
    </source>
</evidence>
<dbReference type="InterPro" id="IPR005467">
    <property type="entry name" value="His_kinase_dom"/>
</dbReference>
<keyword evidence="10 13" id="KW-1133">Transmembrane helix</keyword>
<dbReference type="InterPro" id="IPR036890">
    <property type="entry name" value="HATPase_C_sf"/>
</dbReference>
<evidence type="ECO:0000256" key="8">
    <source>
        <dbReference type="ARBA" id="ARBA00022777"/>
    </source>
</evidence>
<dbReference type="PRINTS" id="PR00344">
    <property type="entry name" value="BCTRLSENSOR"/>
</dbReference>
<dbReference type="Proteomes" id="UP000095727">
    <property type="component" value="Unassembled WGS sequence"/>
</dbReference>
<dbReference type="InterPro" id="IPR052023">
    <property type="entry name" value="Histidine_kinase_KdpD"/>
</dbReference>
<dbReference type="EMBL" id="CYXR01000006">
    <property type="protein sequence ID" value="CUM83769.1"/>
    <property type="molecule type" value="Genomic_DNA"/>
</dbReference>
<keyword evidence="5 15" id="KW-0808">Transferase</keyword>
<evidence type="ECO:0000256" key="11">
    <source>
        <dbReference type="ARBA" id="ARBA00023012"/>
    </source>
</evidence>
<dbReference type="InterPro" id="IPR025201">
    <property type="entry name" value="KdpD_TM"/>
</dbReference>
<evidence type="ECO:0000256" key="5">
    <source>
        <dbReference type="ARBA" id="ARBA00022679"/>
    </source>
</evidence>
<protein>
    <recommendedName>
        <fullName evidence="3">histidine kinase</fullName>
        <ecNumber evidence="3">2.7.13.3</ecNumber>
    </recommendedName>
</protein>
<dbReference type="Gene3D" id="1.20.120.620">
    <property type="entry name" value="Backbone structure of the membrane domain of e. Coli histidine kinase receptor kdpd"/>
    <property type="match status" value="1"/>
</dbReference>
<dbReference type="Gene3D" id="1.10.287.130">
    <property type="match status" value="1"/>
</dbReference>
<dbReference type="Pfam" id="PF13493">
    <property type="entry name" value="DUF4118"/>
    <property type="match status" value="1"/>
</dbReference>
<dbReference type="InterPro" id="IPR038318">
    <property type="entry name" value="KdpD_sf"/>
</dbReference>
<keyword evidence="7" id="KW-0547">Nucleotide-binding</keyword>
<evidence type="ECO:0000313" key="16">
    <source>
        <dbReference type="Proteomes" id="UP000095727"/>
    </source>
</evidence>
<dbReference type="GO" id="GO:0005886">
    <property type="term" value="C:plasma membrane"/>
    <property type="evidence" value="ECO:0007669"/>
    <property type="project" value="TreeGrafter"/>
</dbReference>
<name>A0A173S1Z0_9FIRM</name>
<feature type="transmembrane region" description="Helical" evidence="13">
    <location>
        <begin position="84"/>
        <end position="103"/>
    </location>
</feature>
<keyword evidence="12 13" id="KW-0472">Membrane</keyword>
<feature type="transmembrane region" description="Helical" evidence="13">
    <location>
        <begin position="59"/>
        <end position="78"/>
    </location>
</feature>
<dbReference type="GO" id="GO:0005524">
    <property type="term" value="F:ATP binding"/>
    <property type="evidence" value="ECO:0007669"/>
    <property type="project" value="UniProtKB-KW"/>
</dbReference>
<feature type="domain" description="Histidine kinase" evidence="14">
    <location>
        <begin position="137"/>
        <end position="353"/>
    </location>
</feature>
<dbReference type="PANTHER" id="PTHR45569:SF1">
    <property type="entry name" value="SENSOR PROTEIN KDPD"/>
    <property type="match status" value="1"/>
</dbReference>
<evidence type="ECO:0000256" key="7">
    <source>
        <dbReference type="ARBA" id="ARBA00022741"/>
    </source>
</evidence>
<dbReference type="SUPFAM" id="SSF55874">
    <property type="entry name" value="ATPase domain of HSP90 chaperone/DNA topoisomerase II/histidine kinase"/>
    <property type="match status" value="1"/>
</dbReference>
<evidence type="ECO:0000256" key="12">
    <source>
        <dbReference type="ARBA" id="ARBA00023136"/>
    </source>
</evidence>
<evidence type="ECO:0000256" key="10">
    <source>
        <dbReference type="ARBA" id="ARBA00022989"/>
    </source>
</evidence>
<dbReference type="SMART" id="SM00387">
    <property type="entry name" value="HATPase_c"/>
    <property type="match status" value="1"/>
</dbReference>
<dbReference type="EC" id="2.7.13.3" evidence="3"/>
<dbReference type="CDD" id="cd00082">
    <property type="entry name" value="HisKA"/>
    <property type="match status" value="1"/>
</dbReference>
<evidence type="ECO:0000256" key="9">
    <source>
        <dbReference type="ARBA" id="ARBA00022840"/>
    </source>
</evidence>
<dbReference type="SMART" id="SM00388">
    <property type="entry name" value="HisKA"/>
    <property type="match status" value="1"/>
</dbReference>